<keyword evidence="3 6" id="KW-0732">Signal</keyword>
<feature type="domain" description="Bacterial surface antigen (D15)" evidence="7">
    <location>
        <begin position="674"/>
        <end position="856"/>
    </location>
</feature>
<evidence type="ECO:0000256" key="1">
    <source>
        <dbReference type="ARBA" id="ARBA00004370"/>
    </source>
</evidence>
<organism evidence="8 9">
    <name type="scientific">Capnocytophaga endodontalis</name>
    <dbReference type="NCBI Taxonomy" id="2708117"/>
    <lineage>
        <taxon>Bacteria</taxon>
        <taxon>Pseudomonadati</taxon>
        <taxon>Bacteroidota</taxon>
        <taxon>Flavobacteriia</taxon>
        <taxon>Flavobacteriales</taxon>
        <taxon>Flavobacteriaceae</taxon>
        <taxon>Capnocytophaga</taxon>
    </lineage>
</organism>
<dbReference type="Pfam" id="PF01103">
    <property type="entry name" value="Omp85"/>
    <property type="match status" value="1"/>
</dbReference>
<gene>
    <name evidence="8" type="ORF">CBG49_14815</name>
</gene>
<evidence type="ECO:0000256" key="4">
    <source>
        <dbReference type="ARBA" id="ARBA00023136"/>
    </source>
</evidence>
<dbReference type="GO" id="GO:0019867">
    <property type="term" value="C:outer membrane"/>
    <property type="evidence" value="ECO:0007669"/>
    <property type="project" value="InterPro"/>
</dbReference>
<evidence type="ECO:0000256" key="2">
    <source>
        <dbReference type="ARBA" id="ARBA00022692"/>
    </source>
</evidence>
<keyword evidence="2" id="KW-0812">Transmembrane</keyword>
<keyword evidence="5" id="KW-0998">Cell outer membrane</keyword>
<accession>A0A1Z4BSH4</accession>
<comment type="subcellular location">
    <subcellularLocation>
        <location evidence="1">Membrane</location>
    </subcellularLocation>
</comment>
<keyword evidence="9" id="KW-1185">Reference proteome</keyword>
<evidence type="ECO:0000259" key="7">
    <source>
        <dbReference type="Pfam" id="PF01103"/>
    </source>
</evidence>
<dbReference type="AlphaFoldDB" id="A0A1Z4BSH4"/>
<dbReference type="PANTHER" id="PTHR12815:SF47">
    <property type="entry name" value="TRANSLOCATION AND ASSEMBLY MODULE SUBUNIT TAMA"/>
    <property type="match status" value="1"/>
</dbReference>
<proteinExistence type="predicted"/>
<sequence>MRNTRSPLSLIGMLLVLTIALSACDATKRVPKDRHLLRENLVYVNGAKTDDAKINNFVLQKPNSYILGMPISLYIYNLGNPNAEKDFAQWIDTHPRWHRFLKGFLSEKQVGRLQKSFLVSGIDHQLQRIGEAPAVLDTARVHKSTKQLGAYFRSIGYFNNKVTDSIFPLPKEEKQQAKVGYYITTGERYYLDSLKTKITSPEIDSVYQLHKSKTFLKSGAPYQLSDFSNERSRLYELFRNNGFYTFQQSSINFQIVRDTVTAQKDTKLQVTTDIGDLVERDGDVITTKKYKVHHINKIRLYTDYDSKVDKSTLDSLQYRDMLIYYKGKLRYRPRVLYHATGLRKGAVYSDVERGNTYRQFNNLRVFRYPNMEFKYAANDTLQNKLDANIYLSSMDKFSLRLTNEIKRSEIEAIGFGIGTSFAARNIFRGAETLELNFQGAFASQPTLKDTRFFNTSEVSGDIRLIFPSIVFPLNTRKLIPYYMTPQTILQGGMSYQTNIGLDKRTTSGLLRYVWNPRNQKNKVIFDLINVQYVNNINPGNFFNIYQSTYEKLNDIARKYSLGSRYVDGRGNLTPSEGTFNFLEDIFNRTITVQPDDVLPLFGILERYNRITNNDFIVASSFTYIINSKSQFFERNFSQLRFKIEGAGSLLNAITATYKVVNTDGSTKNKLFGVEYAQYAKAEVDFIKHFPIGKQSSLAFRSFLGVAIPYGNSDNIPFSQSYFAGGTTDNRGWKAYRLGPGSSQSILDYNEANMKITLNLEYRFPILGALKGALFTDVGNIWNVADNTPFEENKFKNLSSLKDVGLSTGLGLRYDFNFFVIRLDMGIPTYDPAEPIGDRWIKKFRIKETVFNFGINYPF</sequence>
<evidence type="ECO:0000313" key="8">
    <source>
        <dbReference type="EMBL" id="ASF44264.1"/>
    </source>
</evidence>
<reference evidence="9" key="1">
    <citation type="submission" date="2017-06" db="EMBL/GenBank/DDBJ databases">
        <title>Complete genome sequence of Capnocytophaga sp. KCOM 1579 (=ChDC OS43) isolated from a human refractory periapical abscess lesion.</title>
        <authorList>
            <person name="Kook J.-K."/>
            <person name="Park S.-N."/>
            <person name="Lim Y.K."/>
            <person name="Roh H."/>
        </authorList>
    </citation>
    <scope>NUCLEOTIDE SEQUENCE [LARGE SCALE GENOMIC DNA]</scope>
    <source>
        <strain evidence="9">ChDC OS43</strain>
    </source>
</reference>
<protein>
    <recommendedName>
        <fullName evidence="7">Bacterial surface antigen (D15) domain-containing protein</fullName>
    </recommendedName>
</protein>
<feature type="chain" id="PRO_5012396433" description="Bacterial surface antigen (D15) domain-containing protein" evidence="6">
    <location>
        <begin position="26"/>
        <end position="858"/>
    </location>
</feature>
<evidence type="ECO:0000256" key="6">
    <source>
        <dbReference type="SAM" id="SignalP"/>
    </source>
</evidence>
<evidence type="ECO:0000256" key="3">
    <source>
        <dbReference type="ARBA" id="ARBA00022729"/>
    </source>
</evidence>
<feature type="signal peptide" evidence="6">
    <location>
        <begin position="1"/>
        <end position="25"/>
    </location>
</feature>
<evidence type="ECO:0000256" key="5">
    <source>
        <dbReference type="ARBA" id="ARBA00023237"/>
    </source>
</evidence>
<dbReference type="Gene3D" id="2.40.160.50">
    <property type="entry name" value="membrane protein fhac: a member of the omp85/tpsb transporter family"/>
    <property type="match status" value="1"/>
</dbReference>
<dbReference type="EMBL" id="CP022022">
    <property type="protein sequence ID" value="ASF44264.1"/>
    <property type="molecule type" value="Genomic_DNA"/>
</dbReference>
<dbReference type="PANTHER" id="PTHR12815">
    <property type="entry name" value="SORTING AND ASSEMBLY MACHINERY SAMM50 PROTEIN FAMILY MEMBER"/>
    <property type="match status" value="1"/>
</dbReference>
<dbReference type="PROSITE" id="PS51257">
    <property type="entry name" value="PROKAR_LIPOPROTEIN"/>
    <property type="match status" value="1"/>
</dbReference>
<keyword evidence="4" id="KW-0472">Membrane</keyword>
<dbReference type="InterPro" id="IPR039910">
    <property type="entry name" value="D15-like"/>
</dbReference>
<dbReference type="Proteomes" id="UP000197007">
    <property type="component" value="Chromosome"/>
</dbReference>
<evidence type="ECO:0000313" key="9">
    <source>
        <dbReference type="Proteomes" id="UP000197007"/>
    </source>
</evidence>
<dbReference type="InterPro" id="IPR000184">
    <property type="entry name" value="Bac_surfAg_D15"/>
</dbReference>
<name>A0A1Z4BSH4_9FLAO</name>
<dbReference type="KEGG" id="capn:CBG49_14815"/>